<dbReference type="PRINTS" id="PR00420">
    <property type="entry name" value="RNGMNOXGNASE"/>
</dbReference>
<dbReference type="GO" id="GO:0004497">
    <property type="term" value="F:monooxygenase activity"/>
    <property type="evidence" value="ECO:0007669"/>
    <property type="project" value="UniProtKB-KW"/>
</dbReference>
<keyword evidence="1" id="KW-0560">Oxidoreductase</keyword>
<dbReference type="EMBL" id="JBHSPX010000004">
    <property type="protein sequence ID" value="MFC6063146.1"/>
    <property type="molecule type" value="Genomic_DNA"/>
</dbReference>
<dbReference type="InterPro" id="IPR002938">
    <property type="entry name" value="FAD-bd"/>
</dbReference>
<feature type="domain" description="FAD-binding" evidence="3">
    <location>
        <begin position="12"/>
        <end position="366"/>
    </location>
</feature>
<dbReference type="InterPro" id="IPR036188">
    <property type="entry name" value="FAD/NAD-bd_sf"/>
</dbReference>
<name>A0ABW1MIC7_9ACTN</name>
<protein>
    <submittedName>
        <fullName evidence="4">FAD-dependent monooxygenase</fullName>
    </submittedName>
</protein>
<keyword evidence="2 4" id="KW-0503">Monooxygenase</keyword>
<dbReference type="Gene3D" id="3.50.50.60">
    <property type="entry name" value="FAD/NAD(P)-binding domain"/>
    <property type="match status" value="1"/>
</dbReference>
<dbReference type="SUPFAM" id="SSF51905">
    <property type="entry name" value="FAD/NAD(P)-binding domain"/>
    <property type="match status" value="1"/>
</dbReference>
<dbReference type="Pfam" id="PF01494">
    <property type="entry name" value="FAD_binding_3"/>
    <property type="match status" value="1"/>
</dbReference>
<proteinExistence type="predicted"/>
<dbReference type="InterPro" id="IPR050493">
    <property type="entry name" value="FAD-dep_Monooxygenase_BioMet"/>
</dbReference>
<evidence type="ECO:0000313" key="4">
    <source>
        <dbReference type="EMBL" id="MFC6063146.1"/>
    </source>
</evidence>
<sequence length="415" mass="42891">MASGDTSNQPTALVIGGGIGGLTAAVALHQAGRRVTVLERAPALEPVGAGIGLAPNAQRALDAIGAGDAVRAMAAWQSEGALRLPGGRVLARTDTRAAVRRFGGPVVVAHRADLIGLLADRLPAGAVRTGMAATVTDPGDPADPHHPAHVRLTATAPEAPGHPTDDPAGHPTDLTADLIIAADGIHSATRRALFPNHPGPRYTGLTTWRFVVPAPACGVDPHETWGPGTLWGSQPLHDGRVYAYASAVVPAGGRAPDGERAELVRRFGGWHRPVPDLLAAVDPADVLRNDVYAMDRPLPAHHRGRVALLGDAVHPMAPNLGQGGGQAIEDAIVLGLLAGADADLVAALAEYSRVRLPRTAEVVRRSARVARLTTWRSAPARALRAALLAGTARLAPDLALRALDGIADWSPPGRP</sequence>
<keyword evidence="5" id="KW-1185">Reference proteome</keyword>
<evidence type="ECO:0000259" key="3">
    <source>
        <dbReference type="Pfam" id="PF01494"/>
    </source>
</evidence>
<comment type="caution">
    <text evidence="4">The sequence shown here is derived from an EMBL/GenBank/DDBJ whole genome shotgun (WGS) entry which is preliminary data.</text>
</comment>
<dbReference type="PANTHER" id="PTHR13789">
    <property type="entry name" value="MONOOXYGENASE"/>
    <property type="match status" value="1"/>
</dbReference>
<accession>A0ABW1MIC7</accession>
<dbReference type="PANTHER" id="PTHR13789:SF309">
    <property type="entry name" value="PUTATIVE (AFU_ORTHOLOGUE AFUA_6G14510)-RELATED"/>
    <property type="match status" value="1"/>
</dbReference>
<gene>
    <name evidence="4" type="ORF">ACFP4F_11345</name>
</gene>
<dbReference type="Proteomes" id="UP001596139">
    <property type="component" value="Unassembled WGS sequence"/>
</dbReference>
<evidence type="ECO:0000256" key="2">
    <source>
        <dbReference type="ARBA" id="ARBA00023033"/>
    </source>
</evidence>
<evidence type="ECO:0000313" key="5">
    <source>
        <dbReference type="Proteomes" id="UP001596139"/>
    </source>
</evidence>
<organism evidence="4 5">
    <name type="scientific">Streptomyces ochraceiscleroticus</name>
    <dbReference type="NCBI Taxonomy" id="47761"/>
    <lineage>
        <taxon>Bacteria</taxon>
        <taxon>Bacillati</taxon>
        <taxon>Actinomycetota</taxon>
        <taxon>Actinomycetes</taxon>
        <taxon>Kitasatosporales</taxon>
        <taxon>Streptomycetaceae</taxon>
        <taxon>Streptomyces</taxon>
    </lineage>
</organism>
<evidence type="ECO:0000256" key="1">
    <source>
        <dbReference type="ARBA" id="ARBA00023002"/>
    </source>
</evidence>
<reference evidence="5" key="1">
    <citation type="journal article" date="2019" name="Int. J. Syst. Evol. Microbiol.">
        <title>The Global Catalogue of Microorganisms (GCM) 10K type strain sequencing project: providing services to taxonomists for standard genome sequencing and annotation.</title>
        <authorList>
            <consortium name="The Broad Institute Genomics Platform"/>
            <consortium name="The Broad Institute Genome Sequencing Center for Infectious Disease"/>
            <person name="Wu L."/>
            <person name="Ma J."/>
        </authorList>
    </citation>
    <scope>NUCLEOTIDE SEQUENCE [LARGE SCALE GENOMIC DNA]</scope>
    <source>
        <strain evidence="5">CGMCC 1.15180</strain>
    </source>
</reference>
<dbReference type="RefSeq" id="WP_031053563.1">
    <property type="nucleotide sequence ID" value="NZ_JBHSPX010000004.1"/>
</dbReference>